<dbReference type="HOGENOM" id="CLU_358556_0_0_11"/>
<dbReference type="Proteomes" id="UP000027986">
    <property type="component" value="Chromosome"/>
</dbReference>
<dbReference type="AlphaFoldDB" id="A0A075JI87"/>
<gene>
    <name evidence="3" type="ORF">HX89_14005</name>
</gene>
<feature type="transmembrane region" description="Helical" evidence="2">
    <location>
        <begin position="525"/>
        <end position="547"/>
    </location>
</feature>
<feature type="transmembrane region" description="Helical" evidence="2">
    <location>
        <begin position="439"/>
        <end position="457"/>
    </location>
</feature>
<dbReference type="EMBL" id="CP008889">
    <property type="protein sequence ID" value="AIF41841.1"/>
    <property type="molecule type" value="Genomic_DNA"/>
</dbReference>
<feature type="transmembrane region" description="Helical" evidence="2">
    <location>
        <begin position="406"/>
        <end position="427"/>
    </location>
</feature>
<feature type="region of interest" description="Disordered" evidence="1">
    <location>
        <begin position="577"/>
        <end position="601"/>
    </location>
</feature>
<accession>A0A075JI87</accession>
<evidence type="ECO:0000313" key="4">
    <source>
        <dbReference type="Proteomes" id="UP000027986"/>
    </source>
</evidence>
<proteinExistence type="predicted"/>
<reference evidence="3 4" key="1">
    <citation type="submission" date="2014-07" db="EMBL/GenBank/DDBJ databases">
        <title>Genome Sequencing of Dermacoccus nishinomiyaensis.</title>
        <authorList>
            <person name="Hong K.W."/>
            <person name="Chan K.G."/>
        </authorList>
    </citation>
    <scope>NUCLEOTIDE SEQUENCE [LARGE SCALE GENOMIC DNA]</scope>
    <source>
        <strain evidence="3 4">M25</strain>
    </source>
</reference>
<feature type="transmembrane region" description="Helical" evidence="2">
    <location>
        <begin position="278"/>
        <end position="299"/>
    </location>
</feature>
<organism evidence="3 4">
    <name type="scientific">Dermacoccus nishinomiyaensis</name>
    <dbReference type="NCBI Taxonomy" id="1274"/>
    <lineage>
        <taxon>Bacteria</taxon>
        <taxon>Bacillati</taxon>
        <taxon>Actinomycetota</taxon>
        <taxon>Actinomycetes</taxon>
        <taxon>Micrococcales</taxon>
        <taxon>Dermacoccaceae</taxon>
        <taxon>Dermacoccus</taxon>
    </lineage>
</organism>
<name>A0A075JI87_9MICO</name>
<feature type="transmembrane region" description="Helical" evidence="2">
    <location>
        <begin position="496"/>
        <end position="513"/>
    </location>
</feature>
<feature type="transmembrane region" description="Helical" evidence="2">
    <location>
        <begin position="355"/>
        <end position="373"/>
    </location>
</feature>
<evidence type="ECO:0000313" key="3">
    <source>
        <dbReference type="EMBL" id="AIF41841.1"/>
    </source>
</evidence>
<feature type="transmembrane region" description="Helical" evidence="2">
    <location>
        <begin position="469"/>
        <end position="489"/>
    </location>
</feature>
<evidence type="ECO:0000256" key="2">
    <source>
        <dbReference type="SAM" id="Phobius"/>
    </source>
</evidence>
<dbReference type="KEGG" id="dni:HX89_14005"/>
<keyword evidence="2" id="KW-0472">Membrane</keyword>
<keyword evidence="4" id="KW-1185">Reference proteome</keyword>
<dbReference type="eggNOG" id="ENOG502ZKC6">
    <property type="taxonomic scope" value="Bacteria"/>
</dbReference>
<protein>
    <submittedName>
        <fullName evidence="3">Uncharacterized protein</fullName>
    </submittedName>
</protein>
<feature type="transmembrane region" description="Helical" evidence="2">
    <location>
        <begin position="58"/>
        <end position="76"/>
    </location>
</feature>
<keyword evidence="2" id="KW-0812">Transmembrane</keyword>
<keyword evidence="2" id="KW-1133">Transmembrane helix</keyword>
<evidence type="ECO:0000256" key="1">
    <source>
        <dbReference type="SAM" id="MobiDB-lite"/>
    </source>
</evidence>
<feature type="transmembrane region" description="Helical" evidence="2">
    <location>
        <begin position="82"/>
        <end position="104"/>
    </location>
</feature>
<feature type="transmembrane region" description="Helical" evidence="2">
    <location>
        <begin position="34"/>
        <end position="51"/>
    </location>
</feature>
<feature type="transmembrane region" description="Helical" evidence="2">
    <location>
        <begin position="306"/>
        <end position="322"/>
    </location>
</feature>
<feature type="transmembrane region" description="Helical" evidence="2">
    <location>
        <begin position="222"/>
        <end position="240"/>
    </location>
</feature>
<sequence>MGVATGLAAGVLTVATMMHNGLTAADVARFSAAVLVSVVLPGAIVAHGFRVRDLPTRLAVAFTAGLGPQIFGWWVAVHTGQAWLTLAAPLAIAVVVGGFVCLVTRRRRDGAAPARAPDPRSEPDARHGVRVGSALALLFAWAMVLRSLQTHLFTITPLDHHIRWYQDMDWHLAITADAMHHAPPTDPQSAAEGALSYHWFSNAHGAALAMASGVSVDKVTVVAWYLPVAAAALGVVFGFARWLSRSSAGGAGAAILFALPPVVLILRPVDTGSTSGLVWLSPSHIFSLPVCALLAWAVLRLLREPRVTAPVVTVALVLALMGPGTKVSLLPTILGGVGLVFLRALVRRRGWLRPLVVGVVGCLIIVITASAFAGGGGGSKFVAGATATQIKVWKDVVISGHRPSSLMLVMLVTSLIGTYACCLLVTAGRTHLTRGDDALLMYAGMLIVAFLAMFLLAHPSMSQVYFMRGLAPVTAVFIAWGGYGLWVGVGSRNARAALIMALVLGWVVGTVWQDTESFQAARTPRMWWLTMLAVLVVVTCSVLVSLIRADPSSRRHTAGAIALAALLGYGLTPQITSSVHTPSPPHQTASSDPPTPTSPLSRDELAAAAALAHANPKGHLVATNVHCRSIRTTPFCDSRSFWVAAYTASPVDIGAWGYSNSARVRHMVGGRSYLAQPYYDEAAFRQNETAFRHPTATNLAELKKRGVRFLYADRRASGVSNELLPLTTPVFVSPTTMVLRLR</sequence>
<feature type="transmembrane region" description="Helical" evidence="2">
    <location>
        <begin position="247"/>
        <end position="266"/>
    </location>
</feature>